<dbReference type="AlphaFoldDB" id="A0A2U9P063"/>
<dbReference type="KEGG" id="sact:DMT42_09860"/>
<gene>
    <name evidence="1" type="ORF">DMT42_09860</name>
</gene>
<protein>
    <submittedName>
        <fullName evidence="1">Uncharacterized protein</fullName>
    </submittedName>
</protein>
<reference evidence="1 2" key="1">
    <citation type="submission" date="2018-06" db="EMBL/GenBank/DDBJ databases">
        <title>The complete genome sequence of a nosiheptide producer Streptomyces actuosus ATCC 25421: deducing the ability of producing a new class III lantibiotics.</title>
        <authorList>
            <person name="Liu W."/>
            <person name="Sun F."/>
            <person name="Hu Y."/>
        </authorList>
    </citation>
    <scope>NUCLEOTIDE SEQUENCE [LARGE SCALE GENOMIC DNA]</scope>
    <source>
        <strain evidence="1 2">ATCC 25421</strain>
    </source>
</reference>
<accession>A0A2U9P063</accession>
<keyword evidence="2" id="KW-1185">Reference proteome</keyword>
<dbReference type="EMBL" id="CP029788">
    <property type="protein sequence ID" value="AWT42588.1"/>
    <property type="molecule type" value="Genomic_DNA"/>
</dbReference>
<dbReference type="Proteomes" id="UP000247634">
    <property type="component" value="Chromosome"/>
</dbReference>
<dbReference type="RefSeq" id="WP_110627511.1">
    <property type="nucleotide sequence ID" value="NZ_CP029788.1"/>
</dbReference>
<proteinExistence type="predicted"/>
<organism evidence="1 2">
    <name type="scientific">Streptomyces actuosus</name>
    <dbReference type="NCBI Taxonomy" id="1885"/>
    <lineage>
        <taxon>Bacteria</taxon>
        <taxon>Bacillati</taxon>
        <taxon>Actinomycetota</taxon>
        <taxon>Actinomycetes</taxon>
        <taxon>Kitasatosporales</taxon>
        <taxon>Streptomycetaceae</taxon>
        <taxon>Streptomyces</taxon>
    </lineage>
</organism>
<name>A0A2U9P063_STRAS</name>
<sequence length="70" mass="7574">MSKWAEVKDVPDRRELYCACLNAASLRLIADFPATDPTTGMRRHPTPTTQAAAGVVELADAIYEAVIGVQ</sequence>
<evidence type="ECO:0000313" key="1">
    <source>
        <dbReference type="EMBL" id="AWT42588.1"/>
    </source>
</evidence>
<evidence type="ECO:0000313" key="2">
    <source>
        <dbReference type="Proteomes" id="UP000247634"/>
    </source>
</evidence>